<evidence type="ECO:0000259" key="7">
    <source>
        <dbReference type="PROSITE" id="PS51510"/>
    </source>
</evidence>
<dbReference type="Gene3D" id="3.30.590.10">
    <property type="entry name" value="Glutamine synthetase/guanido kinase, catalytic domain"/>
    <property type="match status" value="1"/>
</dbReference>
<name>A0A1F5RFM8_9BACT</name>
<feature type="binding site" evidence="5">
    <location>
        <begin position="179"/>
        <end position="183"/>
    </location>
    <ligand>
        <name>ATP</name>
        <dbReference type="ChEBI" id="CHEBI:30616"/>
    </ligand>
</feature>
<keyword evidence="2 5" id="KW-0547">Nucleotide-binding</keyword>
<gene>
    <name evidence="8" type="ORF">A2024_01610</name>
</gene>
<proteinExistence type="inferred from homology"/>
<keyword evidence="4 5" id="KW-0067">ATP-binding</keyword>
<evidence type="ECO:0000313" key="9">
    <source>
        <dbReference type="Proteomes" id="UP000177230"/>
    </source>
</evidence>
<dbReference type="AlphaFoldDB" id="A0A1F5RFM8"/>
<dbReference type="GO" id="GO:0046314">
    <property type="term" value="P:phosphocreatine biosynthetic process"/>
    <property type="evidence" value="ECO:0007669"/>
    <property type="project" value="InterPro"/>
</dbReference>
<accession>A0A1F5RFM8</accession>
<evidence type="ECO:0000256" key="5">
    <source>
        <dbReference type="PROSITE-ProRule" id="PRU00843"/>
    </source>
</evidence>
<keyword evidence="3 5" id="KW-0418">Kinase</keyword>
<dbReference type="InterPro" id="IPR022415">
    <property type="entry name" value="ATP-guanido_PTrfase_AS"/>
</dbReference>
<feature type="binding site" evidence="5">
    <location>
        <begin position="31"/>
        <end position="35"/>
    </location>
    <ligand>
        <name>ATP</name>
        <dbReference type="ChEBI" id="CHEBI:30616"/>
    </ligand>
</feature>
<dbReference type="PANTHER" id="PTHR11547">
    <property type="entry name" value="ARGININE OR CREATINE KINASE"/>
    <property type="match status" value="1"/>
</dbReference>
<feature type="binding site" evidence="5">
    <location>
        <position position="128"/>
    </location>
    <ligand>
        <name>ATP</name>
        <dbReference type="ChEBI" id="CHEBI:30616"/>
    </ligand>
</feature>
<dbReference type="PANTHER" id="PTHR11547:SF38">
    <property type="entry name" value="ARGININE KINASE 1-RELATED"/>
    <property type="match status" value="1"/>
</dbReference>
<feature type="binding site" evidence="5">
    <location>
        <begin position="210"/>
        <end position="215"/>
    </location>
    <ligand>
        <name>ATP</name>
        <dbReference type="ChEBI" id="CHEBI:30616"/>
    </ligand>
</feature>
<dbReference type="CDD" id="cd07930">
    <property type="entry name" value="bacterial_phosphagen_kinase"/>
    <property type="match status" value="1"/>
</dbReference>
<sequence>MNLPDNGIQGLIGQEAGWLKPSDSDPGVVISSRVRLARNLAEHLFPGRSGQAERSLVREEVRKASSAVNYFGGAAFFDLDILNQLDRTALWERRLISSDLMDKKNGAGVLVGRDQSLDLMINEEDHIRMQSLLPGLDLIEAFRIVDQVDDQLQRRLAMAYSPEWGFLTCCPSNLGTGLRASLLIHLPALVRAKRIEKLLNQMEEQGILVRGFYGEGSEVAGDIFQISNRATLGRNELEIIEHVERVGRSLMEQEMEARRYIMDHARRQTEDNIWRAFGILANARMLSSREFLELTSSLRLGIFLGLFPRMGLNALNKLLITTQPAHLQIMLDAQLEAHERDGERAKMVRAIMADFI</sequence>
<dbReference type="InterPro" id="IPR000749">
    <property type="entry name" value="ATP-guanido_PTrfase"/>
</dbReference>
<comment type="similarity">
    <text evidence="5 6">Belongs to the ATP:guanido phosphotransferase family.</text>
</comment>
<keyword evidence="1 5" id="KW-0808">Transferase</keyword>
<comment type="caution">
    <text evidence="8">The sequence shown here is derived from an EMBL/GenBank/DDBJ whole genome shotgun (WGS) entry which is preliminary data.</text>
</comment>
<evidence type="ECO:0000313" key="8">
    <source>
        <dbReference type="EMBL" id="OGF12851.1"/>
    </source>
</evidence>
<dbReference type="InterPro" id="IPR023660">
    <property type="entry name" value="Arg_Kinase"/>
</dbReference>
<dbReference type="GO" id="GO:0005615">
    <property type="term" value="C:extracellular space"/>
    <property type="evidence" value="ECO:0007669"/>
    <property type="project" value="TreeGrafter"/>
</dbReference>
<dbReference type="Proteomes" id="UP000177230">
    <property type="component" value="Unassembled WGS sequence"/>
</dbReference>
<dbReference type="GO" id="GO:0005524">
    <property type="term" value="F:ATP binding"/>
    <property type="evidence" value="ECO:0007669"/>
    <property type="project" value="UniProtKB-UniRule"/>
</dbReference>
<evidence type="ECO:0000256" key="6">
    <source>
        <dbReference type="RuleBase" id="RU000505"/>
    </source>
</evidence>
<dbReference type="InterPro" id="IPR022414">
    <property type="entry name" value="ATP-guanido_PTrfase_cat"/>
</dbReference>
<reference evidence="8 9" key="1">
    <citation type="journal article" date="2016" name="Nat. Commun.">
        <title>Thousands of microbial genomes shed light on interconnected biogeochemical processes in an aquifer system.</title>
        <authorList>
            <person name="Anantharaman K."/>
            <person name="Brown C.T."/>
            <person name="Hug L.A."/>
            <person name="Sharon I."/>
            <person name="Castelle C.J."/>
            <person name="Probst A.J."/>
            <person name="Thomas B.C."/>
            <person name="Singh A."/>
            <person name="Wilkins M.J."/>
            <person name="Karaoz U."/>
            <person name="Brodie E.L."/>
            <person name="Williams K.H."/>
            <person name="Hubbard S.S."/>
            <person name="Banfield J.F."/>
        </authorList>
    </citation>
    <scope>NUCLEOTIDE SEQUENCE [LARGE SCALE GENOMIC DNA]</scope>
</reference>
<evidence type="ECO:0000256" key="2">
    <source>
        <dbReference type="ARBA" id="ARBA00022741"/>
    </source>
</evidence>
<evidence type="ECO:0000256" key="3">
    <source>
        <dbReference type="ARBA" id="ARBA00022777"/>
    </source>
</evidence>
<feature type="domain" description="Phosphagen kinase C-terminal" evidence="7">
    <location>
        <begin position="28"/>
        <end position="257"/>
    </location>
</feature>
<dbReference type="PROSITE" id="PS00112">
    <property type="entry name" value="PHOSPHAGEN_KINASE"/>
    <property type="match status" value="1"/>
</dbReference>
<dbReference type="Pfam" id="PF00217">
    <property type="entry name" value="ATP-gua_Ptrans"/>
    <property type="match status" value="1"/>
</dbReference>
<dbReference type="PROSITE" id="PS51510">
    <property type="entry name" value="PHOSPHAGEN_KINASE_C"/>
    <property type="match status" value="1"/>
</dbReference>
<dbReference type="SUPFAM" id="SSF55931">
    <property type="entry name" value="Glutamine synthetase/guanido kinase"/>
    <property type="match status" value="1"/>
</dbReference>
<organism evidence="8 9">
    <name type="scientific">Candidatus Edwardsbacteria bacterium GWF2_54_11</name>
    <dbReference type="NCBI Taxonomy" id="1817851"/>
    <lineage>
        <taxon>Bacteria</taxon>
        <taxon>Candidatus Edwardsiibacteriota</taxon>
    </lineage>
</organism>
<evidence type="ECO:0000256" key="4">
    <source>
        <dbReference type="ARBA" id="ARBA00022840"/>
    </source>
</evidence>
<dbReference type="InterPro" id="IPR014746">
    <property type="entry name" value="Gln_synth/guanido_kin_cat_dom"/>
</dbReference>
<dbReference type="GO" id="GO:0004111">
    <property type="term" value="F:creatine kinase activity"/>
    <property type="evidence" value="ECO:0007669"/>
    <property type="project" value="InterPro"/>
</dbReference>
<comment type="caution">
    <text evidence="5">Lacks conserved residue(s) required for the propagation of feature annotation.</text>
</comment>
<evidence type="ECO:0000256" key="1">
    <source>
        <dbReference type="ARBA" id="ARBA00022679"/>
    </source>
</evidence>
<dbReference type="EMBL" id="MFFM01000029">
    <property type="protein sequence ID" value="OGF12851.1"/>
    <property type="molecule type" value="Genomic_DNA"/>
</dbReference>
<protein>
    <submittedName>
        <fullName evidence="8">Protein arginine kinase</fullName>
    </submittedName>
</protein>